<dbReference type="GeneID" id="127148187"/>
<evidence type="ECO:0000256" key="9">
    <source>
        <dbReference type="RuleBase" id="RU004336"/>
    </source>
</evidence>
<evidence type="ECO:0000313" key="12">
    <source>
        <dbReference type="RefSeq" id="XP_050937320.1"/>
    </source>
</evidence>
<dbReference type="InterPro" id="IPR000490">
    <property type="entry name" value="Glyco_hydro_17"/>
</dbReference>
<protein>
    <recommendedName>
        <fullName evidence="3">glucan endo-1,3-beta-D-glucosidase</fullName>
        <ecNumber evidence="3">3.2.1.39</ecNumber>
    </recommendedName>
    <alternativeName>
        <fullName evidence="6">(1-&gt;3)-beta-glucan endohydrolase</fullName>
    </alternativeName>
    <alternativeName>
        <fullName evidence="7">Beta-1,3-endoglucanase</fullName>
    </alternativeName>
</protein>
<reference evidence="11" key="1">
    <citation type="submission" date="2025-05" db="UniProtKB">
        <authorList>
            <consortium name="RefSeq"/>
        </authorList>
    </citation>
    <scope>NUCLEOTIDE SEQUENCE [LARGE SCALE GENOMIC DNA]</scope>
</reference>
<feature type="signal peptide" evidence="10">
    <location>
        <begin position="1"/>
        <end position="25"/>
    </location>
</feature>
<keyword evidence="10" id="KW-0732">Signal</keyword>
<evidence type="ECO:0000256" key="2">
    <source>
        <dbReference type="ARBA" id="ARBA00008773"/>
    </source>
</evidence>
<evidence type="ECO:0000256" key="5">
    <source>
        <dbReference type="ARBA" id="ARBA00023295"/>
    </source>
</evidence>
<dbReference type="InterPro" id="IPR044965">
    <property type="entry name" value="Glyco_hydro_17_plant"/>
</dbReference>
<reference evidence="12" key="2">
    <citation type="submission" date="2025-08" db="UniProtKB">
        <authorList>
            <consortium name="RefSeq"/>
        </authorList>
    </citation>
    <scope>IDENTIFICATION</scope>
    <source>
        <tissue evidence="12">Stem</tissue>
    </source>
</reference>
<dbReference type="EC" id="3.2.1.39" evidence="3"/>
<name>A0ABM3KHR2_CUCME</name>
<dbReference type="SUPFAM" id="SSF51445">
    <property type="entry name" value="(Trans)glycosidases"/>
    <property type="match status" value="1"/>
</dbReference>
<dbReference type="Gene3D" id="3.20.20.80">
    <property type="entry name" value="Glycosidases"/>
    <property type="match status" value="1"/>
</dbReference>
<evidence type="ECO:0000256" key="8">
    <source>
        <dbReference type="RuleBase" id="RU004335"/>
    </source>
</evidence>
<dbReference type="PANTHER" id="PTHR32227">
    <property type="entry name" value="GLUCAN ENDO-1,3-BETA-GLUCOSIDASE BG1-RELATED-RELATED"/>
    <property type="match status" value="1"/>
</dbReference>
<evidence type="ECO:0000256" key="1">
    <source>
        <dbReference type="ARBA" id="ARBA00000382"/>
    </source>
</evidence>
<comment type="similarity">
    <text evidence="2 8">Belongs to the glycosyl hydrolase 17 family.</text>
</comment>
<dbReference type="Pfam" id="PF00332">
    <property type="entry name" value="Glyco_hydro_17"/>
    <property type="match status" value="1"/>
</dbReference>
<dbReference type="InterPro" id="IPR017853">
    <property type="entry name" value="GH"/>
</dbReference>
<dbReference type="RefSeq" id="XP_050937320.1">
    <property type="nucleotide sequence ID" value="XM_051081363.1"/>
</dbReference>
<evidence type="ECO:0000313" key="11">
    <source>
        <dbReference type="Proteomes" id="UP001652600"/>
    </source>
</evidence>
<keyword evidence="5 9" id="KW-0326">Glycosidase</keyword>
<evidence type="ECO:0000256" key="3">
    <source>
        <dbReference type="ARBA" id="ARBA00012780"/>
    </source>
</evidence>
<proteinExistence type="inferred from homology"/>
<feature type="chain" id="PRO_5047514096" description="glucan endo-1,3-beta-D-glucosidase" evidence="10">
    <location>
        <begin position="26"/>
        <end position="364"/>
    </location>
</feature>
<evidence type="ECO:0000256" key="7">
    <source>
        <dbReference type="ARBA" id="ARBA00033417"/>
    </source>
</evidence>
<keyword evidence="11" id="KW-1185">Reference proteome</keyword>
<accession>A0ABM3KHR2</accession>
<evidence type="ECO:0000256" key="10">
    <source>
        <dbReference type="SAM" id="SignalP"/>
    </source>
</evidence>
<dbReference type="PROSITE" id="PS00587">
    <property type="entry name" value="GLYCOSYL_HYDROL_F17"/>
    <property type="match status" value="1"/>
</dbReference>
<evidence type="ECO:0000256" key="4">
    <source>
        <dbReference type="ARBA" id="ARBA00022801"/>
    </source>
</evidence>
<gene>
    <name evidence="12" type="primary">LOC127148187</name>
</gene>
<keyword evidence="4 9" id="KW-0378">Hydrolase</keyword>
<comment type="catalytic activity">
    <reaction evidence="1">
        <text>Hydrolysis of (1-&gt;3)-beta-D-glucosidic linkages in (1-&gt;3)-beta-D-glucans.</text>
        <dbReference type="EC" id="3.2.1.39"/>
    </reaction>
</comment>
<dbReference type="Proteomes" id="UP001652600">
    <property type="component" value="Chromosome 2"/>
</dbReference>
<organism evidence="11 12">
    <name type="scientific">Cucumis melo</name>
    <name type="common">Muskmelon</name>
    <dbReference type="NCBI Taxonomy" id="3656"/>
    <lineage>
        <taxon>Eukaryota</taxon>
        <taxon>Viridiplantae</taxon>
        <taxon>Streptophyta</taxon>
        <taxon>Embryophyta</taxon>
        <taxon>Tracheophyta</taxon>
        <taxon>Spermatophyta</taxon>
        <taxon>Magnoliopsida</taxon>
        <taxon>eudicotyledons</taxon>
        <taxon>Gunneridae</taxon>
        <taxon>Pentapetalae</taxon>
        <taxon>rosids</taxon>
        <taxon>fabids</taxon>
        <taxon>Cucurbitales</taxon>
        <taxon>Cucurbitaceae</taxon>
        <taxon>Benincaseae</taxon>
        <taxon>Cucumis</taxon>
    </lineage>
</organism>
<sequence>MAKHNSHVIALLYFMVAMSSIVVRAYDVLLGAYYGTEGNNLPPPEKVVQLCQKYNIRRIRFSEPNFDIIDAFRGKDIELSFSVTGELITNMATNHTAVEEWFVNYVAPFIGDFTINYIIVGDKAIPGLDDNILPVMKSLQVLLNGRYLGQVKITTLVGLAALGVQTPPSSGTFDPNVLENMRGILQFLHGQGSPLMLSLYPYQEYAYTGNSNNISLGYANFNSQLEKNPPIRTYGDLSYNNLFDEMVDTFYAAIDKANVGDVPIVIGETGWPTNGNYGGSPSLAATYNRNFKNHISSGKGTPMKPNIYIEGFIRSLFNENEKPEAKSWRKKQKADQDRNLCRSVLLLMVDEISLAIPIPIIGHP</sequence>
<evidence type="ECO:0000256" key="6">
    <source>
        <dbReference type="ARBA" id="ARBA00033335"/>
    </source>
</evidence>